<comment type="subcellular location">
    <subcellularLocation>
        <location evidence="1 13">Cell membrane</location>
        <topology evidence="1 13">Multi-pass membrane protein</topology>
    </subcellularLocation>
</comment>
<comment type="similarity">
    <text evidence="11">Belongs to the chitin synthase family. Class III subfamily.</text>
</comment>
<feature type="domain" description="Chitin synthase N-terminal" evidence="15">
    <location>
        <begin position="209"/>
        <end position="282"/>
    </location>
</feature>
<dbReference type="GO" id="GO:0071555">
    <property type="term" value="P:cell wall organization"/>
    <property type="evidence" value="ECO:0007669"/>
    <property type="project" value="UniProtKB-KW"/>
</dbReference>
<dbReference type="Pfam" id="PF01644">
    <property type="entry name" value="Chitin_synth_1"/>
    <property type="match status" value="1"/>
</dbReference>
<dbReference type="InterPro" id="IPR004835">
    <property type="entry name" value="Chitin_synth"/>
</dbReference>
<feature type="transmembrane region" description="Helical" evidence="13">
    <location>
        <begin position="778"/>
        <end position="801"/>
    </location>
</feature>
<dbReference type="InterPro" id="IPR013616">
    <property type="entry name" value="Chitin_synth_N"/>
</dbReference>
<evidence type="ECO:0000256" key="5">
    <source>
        <dbReference type="ARBA" id="ARBA00022679"/>
    </source>
</evidence>
<feature type="transmembrane region" description="Helical" evidence="13">
    <location>
        <begin position="692"/>
        <end position="713"/>
    </location>
</feature>
<keyword evidence="6 13" id="KW-0812">Transmembrane</keyword>
<feature type="compositionally biased region" description="Low complexity" evidence="14">
    <location>
        <begin position="73"/>
        <end position="86"/>
    </location>
</feature>
<dbReference type="PANTHER" id="PTHR22914">
    <property type="entry name" value="CHITIN SYNTHASE"/>
    <property type="match status" value="1"/>
</dbReference>
<accession>A0A8H4LE94</accession>
<comment type="caution">
    <text evidence="16">The sequence shown here is derived from an EMBL/GenBank/DDBJ whole genome shotgun (WGS) entry which is preliminary data.</text>
</comment>
<keyword evidence="9" id="KW-0325">Glycoprotein</keyword>
<comment type="catalytic activity">
    <reaction evidence="12">
        <text>[(1-&gt;4)-N-acetyl-beta-D-glucosaminyl](n) + UDP-N-acetyl-alpha-D-glucosamine = [(1-&gt;4)-N-acetyl-beta-D-glucosaminyl](n+1) + UDP + H(+)</text>
        <dbReference type="Rhea" id="RHEA:16637"/>
        <dbReference type="Rhea" id="RHEA-COMP:9593"/>
        <dbReference type="Rhea" id="RHEA-COMP:9595"/>
        <dbReference type="ChEBI" id="CHEBI:15378"/>
        <dbReference type="ChEBI" id="CHEBI:17029"/>
        <dbReference type="ChEBI" id="CHEBI:57705"/>
        <dbReference type="ChEBI" id="CHEBI:58223"/>
        <dbReference type="EC" id="2.4.1.16"/>
    </reaction>
    <physiologicalReaction direction="left-to-right" evidence="12">
        <dbReference type="Rhea" id="RHEA:16638"/>
    </physiologicalReaction>
</comment>
<evidence type="ECO:0000256" key="12">
    <source>
        <dbReference type="ARBA" id="ARBA00049510"/>
    </source>
</evidence>
<feature type="transmembrane region" description="Helical" evidence="13">
    <location>
        <begin position="907"/>
        <end position="926"/>
    </location>
</feature>
<dbReference type="PANTHER" id="PTHR22914:SF11">
    <property type="entry name" value="CHITIN SYNTHASE B"/>
    <property type="match status" value="1"/>
</dbReference>
<dbReference type="GO" id="GO:0004100">
    <property type="term" value="F:chitin synthase activity"/>
    <property type="evidence" value="ECO:0007669"/>
    <property type="project" value="UniProtKB-UniRule"/>
</dbReference>
<dbReference type="Proteomes" id="UP000554235">
    <property type="component" value="Unassembled WGS sequence"/>
</dbReference>
<dbReference type="EMBL" id="JAADYS010000693">
    <property type="protein sequence ID" value="KAF4467812.1"/>
    <property type="molecule type" value="Genomic_DNA"/>
</dbReference>
<feature type="compositionally biased region" description="Polar residues" evidence="14">
    <location>
        <begin position="1"/>
        <end position="11"/>
    </location>
</feature>
<keyword evidence="8 13" id="KW-0472">Membrane</keyword>
<evidence type="ECO:0000256" key="2">
    <source>
        <dbReference type="ARBA" id="ARBA00012543"/>
    </source>
</evidence>
<feature type="transmembrane region" description="Helical" evidence="13">
    <location>
        <begin position="725"/>
        <end position="747"/>
    </location>
</feature>
<evidence type="ECO:0000256" key="14">
    <source>
        <dbReference type="SAM" id="MobiDB-lite"/>
    </source>
</evidence>
<organism evidence="16 17">
    <name type="scientific">Fusarium albosuccineum</name>
    <dbReference type="NCBI Taxonomy" id="1237068"/>
    <lineage>
        <taxon>Eukaryota</taxon>
        <taxon>Fungi</taxon>
        <taxon>Dikarya</taxon>
        <taxon>Ascomycota</taxon>
        <taxon>Pezizomycotina</taxon>
        <taxon>Sordariomycetes</taxon>
        <taxon>Hypocreomycetidae</taxon>
        <taxon>Hypocreales</taxon>
        <taxon>Nectriaceae</taxon>
        <taxon>Fusarium</taxon>
        <taxon>Fusarium decemcellulare species complex</taxon>
    </lineage>
</organism>
<dbReference type="GO" id="GO:0006031">
    <property type="term" value="P:chitin biosynthetic process"/>
    <property type="evidence" value="ECO:0007669"/>
    <property type="project" value="UniProtKB-UniRule"/>
</dbReference>
<sequence>MVFNEHGQQNYDRPHQMQDLPAGQAYHFDSPEETDPTRQPLNEPPYSPADPARAHLNDPYSPNVSSHPTLNEPYSSHDPSPYSPVYDLPSPPLVGIQRPVPGENDSSRDLLQHDSWTRGFDGYMHDPNHLEPEYDVEASRRQESRLSVIRRAATMPSYDQNETLSVPDDFARGRPDSTFHELDPNESWMMRQQQPAAVPGVGGITRSKTRKVKLVQGSVLSIDYPVPSAIKNAIEPRYRDAPGAVQEEFTKMRYTAATCDPNDFTLRNGFNLRPRMYNRHTELLIAITYYNEDKVLLARTLHYTMKNIQDIVNLKRSKFWNKGGPAWQKIVVCLVFDGIDKVDKNVFDVLATVGIYQDGVIKKDVNGKETVAHIFEYTSQISVTPDQQLVRPSHDKPHRNLPPVQFIFCLKQKNSKKINSHRWLFNAFGRILNPEVAILIDAGTKPGPRALLSLWEAFYNDRDLGGACGEIHAMLGKRGVMLLNPLIAVQNFEYKISNVLDKPLESAFGYVSVLPGAFSAYRFRAIMGRPLEQYFHGDHTLSKQLGKKGIDGMNIFKKNMFLAEDRILCFELVAKASQKWHLSYIKASKGETDVPEGAAEFISQRRRWLNGSFAASLYSLMHFGRLYRSGHSIIRLLFLHVQLFYNFFNVLFSWFSLAAYYLTTTIIMELVGTPQVLSGYHGWPFGDTATPIVNVLIKYIYIAFLVLQFVLALGNRPKASKYSYIASFMVFGMIQLYLLVLTGYLVYRAFTTTPIEEQISFESGKAFFDSFFGGNTGVAGLIIIAIFTIYGLNYIASFIYLDPWHMFHSFPQYMILMSTYINILMVYAFNNWHDVSWGTKGSDTAEALPSAKVIKDEKDAVVEEIEQEQEDIDSKFEKTVWRALAPMSDMNQEEPEKKDVEDSYKSFRTGLVILWLLCNIVLIVFVTTDDFITLGVSKAADVRTPMYFRFLLYATAVLSLIRFFGFLWFMGRTSIMCCIARR</sequence>
<dbReference type="EC" id="2.4.1.16" evidence="2 13"/>
<keyword evidence="3 13" id="KW-1003">Cell membrane</keyword>
<dbReference type="GO" id="GO:0005886">
    <property type="term" value="C:plasma membrane"/>
    <property type="evidence" value="ECO:0007669"/>
    <property type="project" value="UniProtKB-SubCell"/>
</dbReference>
<evidence type="ECO:0000313" key="17">
    <source>
        <dbReference type="Proteomes" id="UP000554235"/>
    </source>
</evidence>
<evidence type="ECO:0000256" key="6">
    <source>
        <dbReference type="ARBA" id="ARBA00022692"/>
    </source>
</evidence>
<evidence type="ECO:0000256" key="7">
    <source>
        <dbReference type="ARBA" id="ARBA00022989"/>
    </source>
</evidence>
<dbReference type="CDD" id="cd04190">
    <property type="entry name" value="Chitin_synth_C"/>
    <property type="match status" value="1"/>
</dbReference>
<feature type="transmembrane region" description="Helical" evidence="13">
    <location>
        <begin position="813"/>
        <end position="830"/>
    </location>
</feature>
<feature type="transmembrane region" description="Helical" evidence="13">
    <location>
        <begin position="947"/>
        <end position="970"/>
    </location>
</feature>
<evidence type="ECO:0000256" key="10">
    <source>
        <dbReference type="ARBA" id="ARBA00023316"/>
    </source>
</evidence>
<keyword evidence="5 13" id="KW-0808">Transferase</keyword>
<feature type="region of interest" description="Disordered" evidence="14">
    <location>
        <begin position="1"/>
        <end position="110"/>
    </location>
</feature>
<evidence type="ECO:0000256" key="11">
    <source>
        <dbReference type="ARBA" id="ARBA00038055"/>
    </source>
</evidence>
<evidence type="ECO:0000256" key="1">
    <source>
        <dbReference type="ARBA" id="ARBA00004651"/>
    </source>
</evidence>
<feature type="transmembrane region" description="Helical" evidence="13">
    <location>
        <begin position="647"/>
        <end position="672"/>
    </location>
</feature>
<evidence type="ECO:0000256" key="3">
    <source>
        <dbReference type="ARBA" id="ARBA00022475"/>
    </source>
</evidence>
<dbReference type="AlphaFoldDB" id="A0A8H4LE94"/>
<proteinExistence type="inferred from homology"/>
<gene>
    <name evidence="16" type="ORF">FALBO_5315</name>
</gene>
<evidence type="ECO:0000256" key="9">
    <source>
        <dbReference type="ARBA" id="ARBA00023180"/>
    </source>
</evidence>
<evidence type="ECO:0000256" key="4">
    <source>
        <dbReference type="ARBA" id="ARBA00022676"/>
    </source>
</evidence>
<dbReference type="InterPro" id="IPR029044">
    <property type="entry name" value="Nucleotide-diphossugar_trans"/>
</dbReference>
<keyword evidence="4 13" id="KW-0328">Glycosyltransferase</keyword>
<dbReference type="OrthoDB" id="26569at2759"/>
<evidence type="ECO:0000313" key="16">
    <source>
        <dbReference type="EMBL" id="KAF4467812.1"/>
    </source>
</evidence>
<evidence type="ECO:0000256" key="8">
    <source>
        <dbReference type="ARBA" id="ARBA00023136"/>
    </source>
</evidence>
<feature type="compositionally biased region" description="Polar residues" evidence="14">
    <location>
        <begin position="60"/>
        <end position="69"/>
    </location>
</feature>
<dbReference type="Pfam" id="PF08407">
    <property type="entry name" value="Chitin_synth_1N"/>
    <property type="match status" value="1"/>
</dbReference>
<dbReference type="SUPFAM" id="SSF53448">
    <property type="entry name" value="Nucleotide-diphospho-sugar transferases"/>
    <property type="match status" value="1"/>
</dbReference>
<evidence type="ECO:0000256" key="13">
    <source>
        <dbReference type="RuleBase" id="RU366040"/>
    </source>
</evidence>
<keyword evidence="17" id="KW-1185">Reference proteome</keyword>
<protein>
    <recommendedName>
        <fullName evidence="2 13">Chitin synthase</fullName>
        <ecNumber evidence="2 13">2.4.1.16</ecNumber>
    </recommendedName>
</protein>
<keyword evidence="10 13" id="KW-0961">Cell wall biogenesis/degradation</keyword>
<keyword evidence="7 13" id="KW-1133">Transmembrane helix</keyword>
<reference evidence="16 17" key="1">
    <citation type="submission" date="2020-01" db="EMBL/GenBank/DDBJ databases">
        <title>Identification and distribution of gene clusters putatively required for synthesis of sphingolipid metabolism inhibitors in phylogenetically diverse species of the filamentous fungus Fusarium.</title>
        <authorList>
            <person name="Kim H.-S."/>
            <person name="Busman M."/>
            <person name="Brown D.W."/>
            <person name="Divon H."/>
            <person name="Uhlig S."/>
            <person name="Proctor R.H."/>
        </authorList>
    </citation>
    <scope>NUCLEOTIDE SEQUENCE [LARGE SCALE GENOMIC DNA]</scope>
    <source>
        <strain evidence="16 17">NRRL 20459</strain>
    </source>
</reference>
<comment type="function">
    <text evidence="13">Polymerizes chitin, a structural polymer of the cell wall and septum, by transferring the sugar moiety of UDP-GlcNAc to the non-reducing end of the growing chitin polymer.</text>
</comment>
<name>A0A8H4LE94_9HYPO</name>
<evidence type="ECO:0000259" key="15">
    <source>
        <dbReference type="Pfam" id="PF08407"/>
    </source>
</evidence>
<dbReference type="GO" id="GO:0030428">
    <property type="term" value="C:cell septum"/>
    <property type="evidence" value="ECO:0007669"/>
    <property type="project" value="TreeGrafter"/>
</dbReference>